<evidence type="ECO:0000313" key="9">
    <source>
        <dbReference type="Proteomes" id="UP000574133"/>
    </source>
</evidence>
<dbReference type="PRINTS" id="PR00727">
    <property type="entry name" value="LEADERPTASE"/>
</dbReference>
<dbReference type="GO" id="GO:0006465">
    <property type="term" value="P:signal peptide processing"/>
    <property type="evidence" value="ECO:0007669"/>
    <property type="project" value="InterPro"/>
</dbReference>
<dbReference type="InterPro" id="IPR019756">
    <property type="entry name" value="Pept_S26A_signal_pept_1_Ser-AS"/>
</dbReference>
<keyword evidence="3 6" id="KW-0645">Protease</keyword>
<comment type="catalytic activity">
    <reaction evidence="6">
        <text>Cleavage of hydrophobic, N-terminal signal or leader sequences from secreted and periplasmic proteins.</text>
        <dbReference type="EC" id="3.4.21.89"/>
    </reaction>
</comment>
<evidence type="ECO:0000313" key="8">
    <source>
        <dbReference type="EMBL" id="MBB6678989.1"/>
    </source>
</evidence>
<dbReference type="GO" id="GO:0004252">
    <property type="term" value="F:serine-type endopeptidase activity"/>
    <property type="evidence" value="ECO:0007669"/>
    <property type="project" value="InterPro"/>
</dbReference>
<dbReference type="InterPro" id="IPR000223">
    <property type="entry name" value="Pept_S26A_signal_pept_1"/>
</dbReference>
<sequence>MRTQAALGAASDIVQAPQPRQPRWLAEALRFIRALVIAAAIVSLLQSFVCQLSRVKSISMEPTLYERDWLLADKISLAFGHPRRGDIVILKDPDPDSDQKKLLVKRVVGAPGDRIEARGGRLYVNGMPEAEPYTDSVIEDGDMGPVTVTAGYYFVMGDNRHWGASKDSRSFGLVPEKTIKARADLIVWPIKHWNSL</sequence>
<dbReference type="EC" id="3.4.21.89" evidence="6"/>
<dbReference type="CDD" id="cd06530">
    <property type="entry name" value="S26_SPase_I"/>
    <property type="match status" value="1"/>
</dbReference>
<dbReference type="Proteomes" id="UP000574133">
    <property type="component" value="Unassembled WGS sequence"/>
</dbReference>
<dbReference type="Pfam" id="PF10502">
    <property type="entry name" value="Peptidase_S26"/>
    <property type="match status" value="1"/>
</dbReference>
<dbReference type="InterPro" id="IPR019533">
    <property type="entry name" value="Peptidase_S26"/>
</dbReference>
<dbReference type="AlphaFoldDB" id="A0A841TGC7"/>
<evidence type="ECO:0000256" key="1">
    <source>
        <dbReference type="ARBA" id="ARBA00004401"/>
    </source>
</evidence>
<dbReference type="PROSITE" id="PS00501">
    <property type="entry name" value="SPASE_I_1"/>
    <property type="match status" value="1"/>
</dbReference>
<evidence type="ECO:0000256" key="6">
    <source>
        <dbReference type="RuleBase" id="RU362042"/>
    </source>
</evidence>
<dbReference type="RefSeq" id="WP_185180254.1">
    <property type="nucleotide sequence ID" value="NZ_CBCSEP010000002.1"/>
</dbReference>
<protein>
    <recommendedName>
        <fullName evidence="6">Signal peptidase I</fullName>
        <ecNumber evidence="6">3.4.21.89</ecNumber>
    </recommendedName>
</protein>
<dbReference type="InterPro" id="IPR036286">
    <property type="entry name" value="LexA/Signal_pep-like_sf"/>
</dbReference>
<organism evidence="8 9">
    <name type="scientific">Cohnella lubricantis</name>
    <dbReference type="NCBI Taxonomy" id="2163172"/>
    <lineage>
        <taxon>Bacteria</taxon>
        <taxon>Bacillati</taxon>
        <taxon>Bacillota</taxon>
        <taxon>Bacilli</taxon>
        <taxon>Bacillales</taxon>
        <taxon>Paenibacillaceae</taxon>
        <taxon>Cohnella</taxon>
    </lineage>
</organism>
<dbReference type="NCBIfam" id="TIGR02227">
    <property type="entry name" value="sigpep_I_bact"/>
    <property type="match status" value="1"/>
</dbReference>
<feature type="domain" description="Peptidase S26" evidence="7">
    <location>
        <begin position="30"/>
        <end position="188"/>
    </location>
</feature>
<reference evidence="8 9" key="1">
    <citation type="submission" date="2020-08" db="EMBL/GenBank/DDBJ databases">
        <title>Cohnella phylogeny.</title>
        <authorList>
            <person name="Dunlap C."/>
        </authorList>
    </citation>
    <scope>NUCLEOTIDE SEQUENCE [LARGE SCALE GENOMIC DNA]</scope>
    <source>
        <strain evidence="8 9">DSM 103658</strain>
    </source>
</reference>
<evidence type="ECO:0000256" key="5">
    <source>
        <dbReference type="PIRSR" id="PIRSR600223-1"/>
    </source>
</evidence>
<feature type="active site" evidence="5">
    <location>
        <position position="59"/>
    </location>
</feature>
<dbReference type="PANTHER" id="PTHR43390:SF1">
    <property type="entry name" value="CHLOROPLAST PROCESSING PEPTIDASE"/>
    <property type="match status" value="1"/>
</dbReference>
<dbReference type="PANTHER" id="PTHR43390">
    <property type="entry name" value="SIGNAL PEPTIDASE I"/>
    <property type="match status" value="1"/>
</dbReference>
<evidence type="ECO:0000256" key="2">
    <source>
        <dbReference type="ARBA" id="ARBA00009370"/>
    </source>
</evidence>
<comment type="subcellular location">
    <subcellularLocation>
        <location evidence="1">Cell membrane</location>
        <topology evidence="1">Single-pass type II membrane protein</topology>
    </subcellularLocation>
    <subcellularLocation>
        <location evidence="6">Membrane</location>
        <topology evidence="6">Single-pass type II membrane protein</topology>
    </subcellularLocation>
</comment>
<dbReference type="SUPFAM" id="SSF51306">
    <property type="entry name" value="LexA/Signal peptidase"/>
    <property type="match status" value="1"/>
</dbReference>
<evidence type="ECO:0000256" key="3">
    <source>
        <dbReference type="ARBA" id="ARBA00022670"/>
    </source>
</evidence>
<accession>A0A841TGC7</accession>
<comment type="similarity">
    <text evidence="2 6">Belongs to the peptidase S26 family.</text>
</comment>
<dbReference type="Gene3D" id="2.10.109.10">
    <property type="entry name" value="Umud Fragment, subunit A"/>
    <property type="match status" value="1"/>
</dbReference>
<dbReference type="GO" id="GO:0005886">
    <property type="term" value="C:plasma membrane"/>
    <property type="evidence" value="ECO:0007669"/>
    <property type="project" value="UniProtKB-SubCell"/>
</dbReference>
<keyword evidence="9" id="KW-1185">Reference proteome</keyword>
<proteinExistence type="inferred from homology"/>
<evidence type="ECO:0000256" key="4">
    <source>
        <dbReference type="ARBA" id="ARBA00022801"/>
    </source>
</evidence>
<comment type="caution">
    <text evidence="8">The sequence shown here is derived from an EMBL/GenBank/DDBJ whole genome shotgun (WGS) entry which is preliminary data.</text>
</comment>
<feature type="active site" evidence="5">
    <location>
        <position position="105"/>
    </location>
</feature>
<dbReference type="EMBL" id="JACJVN010000065">
    <property type="protein sequence ID" value="MBB6678989.1"/>
    <property type="molecule type" value="Genomic_DNA"/>
</dbReference>
<name>A0A841TGC7_9BACL</name>
<dbReference type="GO" id="GO:0009003">
    <property type="term" value="F:signal peptidase activity"/>
    <property type="evidence" value="ECO:0007669"/>
    <property type="project" value="UniProtKB-EC"/>
</dbReference>
<evidence type="ECO:0000259" key="7">
    <source>
        <dbReference type="Pfam" id="PF10502"/>
    </source>
</evidence>
<keyword evidence="4 6" id="KW-0378">Hydrolase</keyword>
<gene>
    <name evidence="8" type="primary">lepB</name>
    <name evidence="8" type="ORF">H4Q31_16995</name>
</gene>